<dbReference type="InterPro" id="IPR032675">
    <property type="entry name" value="LRR_dom_sf"/>
</dbReference>
<protein>
    <submittedName>
        <fullName evidence="2">Uncharacterized protein</fullName>
    </submittedName>
</protein>
<dbReference type="EMBL" id="MU167221">
    <property type="protein sequence ID" value="KAG0150230.1"/>
    <property type="molecule type" value="Genomic_DNA"/>
</dbReference>
<dbReference type="AlphaFoldDB" id="A0A9P6NVH6"/>
<dbReference type="SUPFAM" id="SSF52058">
    <property type="entry name" value="L domain-like"/>
    <property type="match status" value="1"/>
</dbReference>
<reference evidence="2" key="1">
    <citation type="submission" date="2013-11" db="EMBL/GenBank/DDBJ databases">
        <title>Genome sequence of the fusiform rust pathogen reveals effectors for host alternation and coevolution with pine.</title>
        <authorList>
            <consortium name="DOE Joint Genome Institute"/>
            <person name="Smith K."/>
            <person name="Pendleton A."/>
            <person name="Kubisiak T."/>
            <person name="Anderson C."/>
            <person name="Salamov A."/>
            <person name="Aerts A."/>
            <person name="Riley R."/>
            <person name="Clum A."/>
            <person name="Lindquist E."/>
            <person name="Ence D."/>
            <person name="Campbell M."/>
            <person name="Kronenberg Z."/>
            <person name="Feau N."/>
            <person name="Dhillon B."/>
            <person name="Hamelin R."/>
            <person name="Burleigh J."/>
            <person name="Smith J."/>
            <person name="Yandell M."/>
            <person name="Nelson C."/>
            <person name="Grigoriev I."/>
            <person name="Davis J."/>
        </authorList>
    </citation>
    <scope>NUCLEOTIDE SEQUENCE</scope>
    <source>
        <strain evidence="2">G11</strain>
    </source>
</reference>
<accession>A0A9P6NVH6</accession>
<dbReference type="Gene3D" id="3.80.10.10">
    <property type="entry name" value="Ribonuclease Inhibitor"/>
    <property type="match status" value="2"/>
</dbReference>
<name>A0A9P6NVH6_9BASI</name>
<comment type="caution">
    <text evidence="2">The sequence shown here is derived from an EMBL/GenBank/DDBJ whole genome shotgun (WGS) entry which is preliminary data.</text>
</comment>
<evidence type="ECO:0000313" key="3">
    <source>
        <dbReference type="Proteomes" id="UP000886653"/>
    </source>
</evidence>
<sequence length="285" mass="30466">MVEGFCSTFMKNRNLSSNTLVGPLPDEFQKLPNLTTILLDSTGLGAEIPGSLQELPNLVSVHLSNNSFQGNVSFAAATGLTQLYLSRNKFSGPIDLTTNVKIEKVVLDDNEFTGPLPDLSILPMLKVLSVARNHFVGLPPNLTQPPSNLTSLDIQSNSIVGPYPDPINATALQVLSLNGNTFTGQFPRSQAPPSLKTCHIDHVPTASCPPAKVQADLGSLANKCQLVCGKTGGSRDLNRAHEGQTDPNIDPHTVPQSTSSASTTGAVKFTIALIFHMLLLIRFIF</sequence>
<proteinExistence type="predicted"/>
<dbReference type="Proteomes" id="UP000886653">
    <property type="component" value="Unassembled WGS sequence"/>
</dbReference>
<dbReference type="PANTHER" id="PTHR48009:SF16">
    <property type="entry name" value="LEUCINE-RICH REPEAT-CONTAINING N-TERMINAL PLANT-TYPE DOMAIN-CONTAINING PROTEIN"/>
    <property type="match status" value="1"/>
</dbReference>
<gene>
    <name evidence="2" type="ORF">CROQUDRAFT_230790</name>
</gene>
<feature type="region of interest" description="Disordered" evidence="1">
    <location>
        <begin position="235"/>
        <end position="260"/>
    </location>
</feature>
<keyword evidence="3" id="KW-1185">Reference proteome</keyword>
<evidence type="ECO:0000313" key="2">
    <source>
        <dbReference type="EMBL" id="KAG0150230.1"/>
    </source>
</evidence>
<evidence type="ECO:0000256" key="1">
    <source>
        <dbReference type="SAM" id="MobiDB-lite"/>
    </source>
</evidence>
<dbReference type="InterPro" id="IPR053213">
    <property type="entry name" value="RLP29"/>
</dbReference>
<dbReference type="OrthoDB" id="2565197at2759"/>
<dbReference type="PANTHER" id="PTHR48009">
    <property type="entry name" value="LEUCINE-RICH REPEAT (LRR) FAMILY PROTEIN"/>
    <property type="match status" value="1"/>
</dbReference>
<organism evidence="2 3">
    <name type="scientific">Cronartium quercuum f. sp. fusiforme G11</name>
    <dbReference type="NCBI Taxonomy" id="708437"/>
    <lineage>
        <taxon>Eukaryota</taxon>
        <taxon>Fungi</taxon>
        <taxon>Dikarya</taxon>
        <taxon>Basidiomycota</taxon>
        <taxon>Pucciniomycotina</taxon>
        <taxon>Pucciniomycetes</taxon>
        <taxon>Pucciniales</taxon>
        <taxon>Coleosporiaceae</taxon>
        <taxon>Cronartium</taxon>
    </lineage>
</organism>